<evidence type="ECO:0000256" key="3">
    <source>
        <dbReference type="ARBA" id="ARBA00023125"/>
    </source>
</evidence>
<evidence type="ECO:0000313" key="7">
    <source>
        <dbReference type="EMBL" id="PWK55012.1"/>
    </source>
</evidence>
<dbReference type="GO" id="GO:0030246">
    <property type="term" value="F:carbohydrate binding"/>
    <property type="evidence" value="ECO:0007669"/>
    <property type="project" value="InterPro"/>
</dbReference>
<dbReference type="PANTHER" id="PTHR34294">
    <property type="entry name" value="TRANSCRIPTIONAL REGULATOR-RELATED"/>
    <property type="match status" value="1"/>
</dbReference>
<protein>
    <submittedName>
        <fullName evidence="7">DNA-binding transcriptional regulator LsrR (DeoR family)</fullName>
    </submittedName>
</protein>
<dbReference type="Proteomes" id="UP000245390">
    <property type="component" value="Unassembled WGS sequence"/>
</dbReference>
<dbReference type="PANTHER" id="PTHR34294:SF1">
    <property type="entry name" value="TRANSCRIPTIONAL REGULATOR LSRR"/>
    <property type="match status" value="1"/>
</dbReference>
<comment type="caution">
    <text evidence="7">The sequence shown here is derived from an EMBL/GenBank/DDBJ whole genome shotgun (WGS) entry which is preliminary data.</text>
</comment>
<evidence type="ECO:0000256" key="1">
    <source>
        <dbReference type="ARBA" id="ARBA00010466"/>
    </source>
</evidence>
<dbReference type="KEGG" id="salo:EF888_19800"/>
<dbReference type="AlphaFoldDB" id="A0A316G2Y0"/>
<dbReference type="Pfam" id="PF12802">
    <property type="entry name" value="MarR_2"/>
    <property type="match status" value="1"/>
</dbReference>
<dbReference type="GO" id="GO:0003700">
    <property type="term" value="F:DNA-binding transcription factor activity"/>
    <property type="evidence" value="ECO:0007669"/>
    <property type="project" value="InterPro"/>
</dbReference>
<reference evidence="7 8" key="1">
    <citation type="submission" date="2018-05" db="EMBL/GenBank/DDBJ databases">
        <title>Genomic Encyclopedia of Type Strains, Phase IV (KMG-IV): sequencing the most valuable type-strain genomes for metagenomic binning, comparative biology and taxonomic classification.</title>
        <authorList>
            <person name="Goeker M."/>
        </authorList>
    </citation>
    <scope>NUCLEOTIDE SEQUENCE [LARGE SCALE GENOMIC DNA]</scope>
    <source>
        <strain evidence="7 8">DSM 103371</strain>
    </source>
</reference>
<evidence type="ECO:0000256" key="4">
    <source>
        <dbReference type="ARBA" id="ARBA00023163"/>
    </source>
</evidence>
<evidence type="ECO:0000256" key="2">
    <source>
        <dbReference type="ARBA" id="ARBA00023015"/>
    </source>
</evidence>
<keyword evidence="3 7" id="KW-0238">DNA-binding</keyword>
<organism evidence="7 8">
    <name type="scientific">Silicimonas algicola</name>
    <dbReference type="NCBI Taxonomy" id="1826607"/>
    <lineage>
        <taxon>Bacteria</taxon>
        <taxon>Pseudomonadati</taxon>
        <taxon>Pseudomonadota</taxon>
        <taxon>Alphaproteobacteria</taxon>
        <taxon>Rhodobacterales</taxon>
        <taxon>Paracoccaceae</taxon>
    </lineage>
</organism>
<evidence type="ECO:0000259" key="5">
    <source>
        <dbReference type="Pfam" id="PF04198"/>
    </source>
</evidence>
<accession>A0A316G2Y0</accession>
<dbReference type="Pfam" id="PF04198">
    <property type="entry name" value="Sugar-bind"/>
    <property type="match status" value="1"/>
</dbReference>
<dbReference type="OrthoDB" id="7065657at2"/>
<feature type="domain" description="HTH marR-type" evidence="6">
    <location>
        <begin position="21"/>
        <end position="59"/>
    </location>
</feature>
<dbReference type="InterPro" id="IPR007324">
    <property type="entry name" value="Sugar-bd_dom_put"/>
</dbReference>
<evidence type="ECO:0000259" key="6">
    <source>
        <dbReference type="Pfam" id="PF12802"/>
    </source>
</evidence>
<comment type="similarity">
    <text evidence="1">Belongs to the SorC transcriptional regulatory family.</text>
</comment>
<dbReference type="InterPro" id="IPR051054">
    <property type="entry name" value="SorC_transcr_regulators"/>
</dbReference>
<feature type="domain" description="Sugar-binding" evidence="5">
    <location>
        <begin position="65"/>
        <end position="318"/>
    </location>
</feature>
<name>A0A316G2Y0_9RHOB</name>
<evidence type="ECO:0000313" key="8">
    <source>
        <dbReference type="Proteomes" id="UP000245390"/>
    </source>
</evidence>
<sequence>MNRPSVDDPDVSPRDWAARAAWLSYVGGLTQDQIARELGISRQRAQRLVARAAAEGLVRISIDHPIVACLEMERDLKTRFNLDRAWVSPSLGPDADPVRGVAVFAAPVLEGIFQSDEPRTVGLGTGRTLRAVIEQMQRIEGAHHKLVALNGNVAPDGSATAYEVIVRLAEKTQAPQYPLAIPLIARTPDEYELYMKLPHVQASRTLAQAADLAIVGIGQTSDDAPLFVDGFISEAELEDLRSVGAAGEIAGHVFDMEGRFLDHSVNDRTMGVRVPVAGMPLCCIAAGRKKVTALRAALAGGLIDQLITDEETARHLLRA</sequence>
<dbReference type="GO" id="GO:0003677">
    <property type="term" value="F:DNA binding"/>
    <property type="evidence" value="ECO:0007669"/>
    <property type="project" value="UniProtKB-KW"/>
</dbReference>
<dbReference type="Gene3D" id="1.10.10.10">
    <property type="entry name" value="Winged helix-like DNA-binding domain superfamily/Winged helix DNA-binding domain"/>
    <property type="match status" value="1"/>
</dbReference>
<dbReference type="SUPFAM" id="SSF100950">
    <property type="entry name" value="NagB/RpiA/CoA transferase-like"/>
    <property type="match status" value="1"/>
</dbReference>
<dbReference type="EMBL" id="QGGV01000009">
    <property type="protein sequence ID" value="PWK55012.1"/>
    <property type="molecule type" value="Genomic_DNA"/>
</dbReference>
<keyword evidence="8" id="KW-1185">Reference proteome</keyword>
<gene>
    <name evidence="7" type="ORF">C8D95_10999</name>
</gene>
<dbReference type="InterPro" id="IPR037171">
    <property type="entry name" value="NagB/RpiA_transferase-like"/>
</dbReference>
<dbReference type="InterPro" id="IPR000835">
    <property type="entry name" value="HTH_MarR-typ"/>
</dbReference>
<dbReference type="Gene3D" id="3.40.50.1360">
    <property type="match status" value="1"/>
</dbReference>
<keyword evidence="2" id="KW-0805">Transcription regulation</keyword>
<dbReference type="RefSeq" id="WP_109760416.1">
    <property type="nucleotide sequence ID" value="NZ_CP034588.1"/>
</dbReference>
<keyword evidence="4" id="KW-0804">Transcription</keyword>
<dbReference type="InterPro" id="IPR036388">
    <property type="entry name" value="WH-like_DNA-bd_sf"/>
</dbReference>
<proteinExistence type="inferred from homology"/>